<dbReference type="OrthoDB" id="359066at2"/>
<sequence length="120" mass="13748">MKGLLIKEPWIDMILNGEKTWEIRGTNTKQRGTVGLIKSGTGQVFGTVEIVDSRPLTKADYEKSTNHHGIPEEDCKQMPYKQTHAWMLQNPVLYEEPIAYTHPRGAVIWVDLEKAMKRKV</sequence>
<dbReference type="Gene3D" id="2.30.130.30">
    <property type="entry name" value="Hypothetical protein"/>
    <property type="match status" value="1"/>
</dbReference>
<dbReference type="EMBL" id="WMEZ01000001">
    <property type="protein sequence ID" value="MYL48226.1"/>
    <property type="molecule type" value="Genomic_DNA"/>
</dbReference>
<dbReference type="Pfam" id="PF04266">
    <property type="entry name" value="ASCH"/>
    <property type="match status" value="1"/>
</dbReference>
<name>A0A845E1Z3_9BACI</name>
<organism evidence="2 3">
    <name type="scientific">Halobacillus litoralis</name>
    <dbReference type="NCBI Taxonomy" id="45668"/>
    <lineage>
        <taxon>Bacteria</taxon>
        <taxon>Bacillati</taxon>
        <taxon>Bacillota</taxon>
        <taxon>Bacilli</taxon>
        <taxon>Bacillales</taxon>
        <taxon>Bacillaceae</taxon>
        <taxon>Halobacillus</taxon>
    </lineage>
</organism>
<evidence type="ECO:0000313" key="3">
    <source>
        <dbReference type="Proteomes" id="UP000447393"/>
    </source>
</evidence>
<gene>
    <name evidence="2" type="ORF">GLV98_01965</name>
</gene>
<proteinExistence type="predicted"/>
<dbReference type="InterPro" id="IPR007374">
    <property type="entry name" value="ASCH_domain"/>
</dbReference>
<dbReference type="AlphaFoldDB" id="A0A845E1Z3"/>
<reference evidence="2 3" key="1">
    <citation type="submission" date="2019-11" db="EMBL/GenBank/DDBJ databases">
        <title>Genome sequences of 17 halophilic strains isolated from different environments.</title>
        <authorList>
            <person name="Furrow R.E."/>
        </authorList>
    </citation>
    <scope>NUCLEOTIDE SEQUENCE [LARGE SCALE GENOMIC DNA]</scope>
    <source>
        <strain evidence="2 3">22505_10_Sand</strain>
    </source>
</reference>
<dbReference type="SUPFAM" id="SSF88697">
    <property type="entry name" value="PUA domain-like"/>
    <property type="match status" value="1"/>
</dbReference>
<protein>
    <submittedName>
        <fullName evidence="2">ASCH domain-containing protein</fullName>
    </submittedName>
</protein>
<dbReference type="Proteomes" id="UP000447393">
    <property type="component" value="Unassembled WGS sequence"/>
</dbReference>
<evidence type="ECO:0000259" key="1">
    <source>
        <dbReference type="Pfam" id="PF04266"/>
    </source>
</evidence>
<dbReference type="RefSeq" id="WP_160911572.1">
    <property type="nucleotide sequence ID" value="NZ_WMEZ01000001.1"/>
</dbReference>
<evidence type="ECO:0000313" key="2">
    <source>
        <dbReference type="EMBL" id="MYL48226.1"/>
    </source>
</evidence>
<comment type="caution">
    <text evidence="2">The sequence shown here is derived from an EMBL/GenBank/DDBJ whole genome shotgun (WGS) entry which is preliminary data.</text>
</comment>
<accession>A0A845E1Z3</accession>
<feature type="domain" description="ASCH" evidence="1">
    <location>
        <begin position="6"/>
        <end position="80"/>
    </location>
</feature>
<dbReference type="InterPro" id="IPR015947">
    <property type="entry name" value="PUA-like_sf"/>
</dbReference>